<dbReference type="AlphaFoldDB" id="A0A541BLY4"/>
<keyword evidence="2" id="KW-0808">Transferase</keyword>
<keyword evidence="1" id="KW-0051">Antiviral defense</keyword>
<evidence type="ECO:0000313" key="3">
    <source>
        <dbReference type="Proteomes" id="UP000316256"/>
    </source>
</evidence>
<dbReference type="Proteomes" id="UP000316256">
    <property type="component" value="Unassembled WGS sequence"/>
</dbReference>
<dbReference type="Pfam" id="PF18144">
    <property type="entry name" value="SMODS"/>
    <property type="match status" value="1"/>
</dbReference>
<sequence>MAQFLDDISVTDYQKTSIIEARKNRVIENLTTAFPATSDLPFSRAVLMGSAAKGTIIRPIDDVDVLAVFSNVNNAWSKYQYDSQSFLYRIRKAYDGLSTAQVGARGQAVRIFFQSGGHVDVAPVFSHGNDVYGLPKGDGGWINTSPTVANSWFTKRHAELGYNLSPLVRLLKKWNGAHSKRLRSFHLETMAAHVFSTLGSNRQSGLTSFFEWAPNHIDVSDPGGQSGSLSGYLSWTARQEVIQSFRTAADRAAKARAAEADGDHEEAKRLWRIILGSTFPN</sequence>
<dbReference type="InterPro" id="IPR006116">
    <property type="entry name" value="NT_2-5OAS_ClassI-CCAase"/>
</dbReference>
<keyword evidence="3" id="KW-1185">Reference proteome</keyword>
<dbReference type="CDD" id="cd05400">
    <property type="entry name" value="NT_2-5OAS_ClassI-CCAase"/>
    <property type="match status" value="1"/>
</dbReference>
<gene>
    <name evidence="2" type="ORF">FK531_07470</name>
</gene>
<name>A0A541BLY4_9NOCA</name>
<dbReference type="GO" id="GO:0051607">
    <property type="term" value="P:defense response to virus"/>
    <property type="evidence" value="ECO:0007669"/>
    <property type="project" value="UniProtKB-KW"/>
</dbReference>
<evidence type="ECO:0000256" key="1">
    <source>
        <dbReference type="ARBA" id="ARBA00023118"/>
    </source>
</evidence>
<reference evidence="2 3" key="1">
    <citation type="submission" date="2019-06" db="EMBL/GenBank/DDBJ databases">
        <title>Rhodococcus spaelei sp. nov., isolated from a cave.</title>
        <authorList>
            <person name="Lee S.D."/>
        </authorList>
    </citation>
    <scope>NUCLEOTIDE SEQUENCE [LARGE SCALE GENOMIC DNA]</scope>
    <source>
        <strain evidence="2 3">C9-5</strain>
    </source>
</reference>
<accession>A0A541BLY4</accession>
<comment type="caution">
    <text evidence="2">The sequence shown here is derived from an EMBL/GenBank/DDBJ whole genome shotgun (WGS) entry which is preliminary data.</text>
</comment>
<dbReference type="GO" id="GO:0016779">
    <property type="term" value="F:nucleotidyltransferase activity"/>
    <property type="evidence" value="ECO:0007669"/>
    <property type="project" value="InterPro"/>
</dbReference>
<dbReference type="EMBL" id="VIGH01000003">
    <property type="protein sequence ID" value="TQF73343.1"/>
    <property type="molecule type" value="Genomic_DNA"/>
</dbReference>
<organism evidence="2 3">
    <name type="scientific">Rhodococcus spelaei</name>
    <dbReference type="NCBI Taxonomy" id="2546320"/>
    <lineage>
        <taxon>Bacteria</taxon>
        <taxon>Bacillati</taxon>
        <taxon>Actinomycetota</taxon>
        <taxon>Actinomycetes</taxon>
        <taxon>Mycobacteriales</taxon>
        <taxon>Nocardiaceae</taxon>
        <taxon>Rhodococcus</taxon>
    </lineage>
</organism>
<dbReference type="OrthoDB" id="2082416at2"/>
<proteinExistence type="predicted"/>
<dbReference type="Gene3D" id="3.30.460.10">
    <property type="entry name" value="Beta Polymerase, domain 2"/>
    <property type="match status" value="1"/>
</dbReference>
<dbReference type="InterPro" id="IPR043519">
    <property type="entry name" value="NT_sf"/>
</dbReference>
<protein>
    <submittedName>
        <fullName evidence="2">Nucleotidyltransferase</fullName>
    </submittedName>
</protein>
<evidence type="ECO:0000313" key="2">
    <source>
        <dbReference type="EMBL" id="TQF73343.1"/>
    </source>
</evidence>
<dbReference type="SUPFAM" id="SSF81301">
    <property type="entry name" value="Nucleotidyltransferase"/>
    <property type="match status" value="1"/>
</dbReference>